<accession>A0A7S7M7S5</accession>
<dbReference type="KEGG" id="tio:INP52_07990"/>
<dbReference type="Pfam" id="PF03466">
    <property type="entry name" value="LysR_substrate"/>
    <property type="match status" value="1"/>
</dbReference>
<dbReference type="InterPro" id="IPR000847">
    <property type="entry name" value="LysR_HTH_N"/>
</dbReference>
<dbReference type="Gene3D" id="3.40.190.290">
    <property type="match status" value="1"/>
</dbReference>
<dbReference type="InterPro" id="IPR005119">
    <property type="entry name" value="LysR_subst-bd"/>
</dbReference>
<dbReference type="EMBL" id="CP063767">
    <property type="protein sequence ID" value="QOY60339.1"/>
    <property type="molecule type" value="Genomic_DNA"/>
</dbReference>
<dbReference type="SUPFAM" id="SSF46785">
    <property type="entry name" value="Winged helix' DNA-binding domain"/>
    <property type="match status" value="1"/>
</dbReference>
<reference evidence="6 7" key="1">
    <citation type="submission" date="2020-10" db="EMBL/GenBank/DDBJ databases">
        <title>Olsenella immobilis sp.nov., isolated from the mud in a fermentation cellar used for the production of Chinese strong-flavoured liquor.</title>
        <authorList>
            <person name="Lu L."/>
        </authorList>
    </citation>
    <scope>NUCLEOTIDE SEQUENCE [LARGE SCALE GENOMIC DNA]</scope>
    <source>
        <strain evidence="6 7">LZLJ-2</strain>
    </source>
</reference>
<dbReference type="CDD" id="cd05466">
    <property type="entry name" value="PBP2_LTTR_substrate"/>
    <property type="match status" value="1"/>
</dbReference>
<organism evidence="6 7">
    <name type="scientific">Thermophilibacter immobilis</name>
    <dbReference type="NCBI Taxonomy" id="2779519"/>
    <lineage>
        <taxon>Bacteria</taxon>
        <taxon>Bacillati</taxon>
        <taxon>Actinomycetota</taxon>
        <taxon>Coriobacteriia</taxon>
        <taxon>Coriobacteriales</taxon>
        <taxon>Atopobiaceae</taxon>
        <taxon>Thermophilibacter</taxon>
    </lineage>
</organism>
<protein>
    <submittedName>
        <fullName evidence="6">LysR family transcriptional regulator</fullName>
    </submittedName>
</protein>
<dbReference type="Gene3D" id="1.10.10.10">
    <property type="entry name" value="Winged helix-like DNA-binding domain superfamily/Winged helix DNA-binding domain"/>
    <property type="match status" value="1"/>
</dbReference>
<dbReference type="PANTHER" id="PTHR30419">
    <property type="entry name" value="HTH-TYPE TRANSCRIPTIONAL REGULATOR YBHD"/>
    <property type="match status" value="1"/>
</dbReference>
<dbReference type="Proteomes" id="UP000593735">
    <property type="component" value="Chromosome"/>
</dbReference>
<keyword evidence="3" id="KW-0238">DNA-binding</keyword>
<dbReference type="PANTHER" id="PTHR30419:SF8">
    <property type="entry name" value="NITROGEN ASSIMILATION TRANSCRIPTIONAL ACTIVATOR-RELATED"/>
    <property type="match status" value="1"/>
</dbReference>
<sequence length="300" mass="33105">MQLRDIQYVLSVSKLGSFTEAASACFVSEPALSQAISKLESQLGTKLFLRGNGRHLTLTDAGKVFVGEGENVLDAMSALKEKMEACIGNRGKHLRLAIAPYYEKCYLSNVLASFQQSHPSVTFSIIEAMSDEGERLLVMGDVDLAFVISPRKDKSIKCKCVFDDDLVLIMPRTRVFMANMPQEDRPCSMDDFRKLSSVPFIVPKQGRRLRESVMAICKSAGFRPICSIETESSSNIYELVKSGCGVGIVPSGIIKGSNCSDIFYYALKTPLSRRQLSVAYNERASSDLALNFALYAVSMR</sequence>
<evidence type="ECO:0000256" key="2">
    <source>
        <dbReference type="ARBA" id="ARBA00023015"/>
    </source>
</evidence>
<proteinExistence type="inferred from homology"/>
<name>A0A7S7M7S5_9ACTN</name>
<dbReference type="SUPFAM" id="SSF53850">
    <property type="entry name" value="Periplasmic binding protein-like II"/>
    <property type="match status" value="1"/>
</dbReference>
<dbReference type="InterPro" id="IPR050950">
    <property type="entry name" value="HTH-type_LysR_regulators"/>
</dbReference>
<gene>
    <name evidence="6" type="ORF">INP52_07990</name>
</gene>
<evidence type="ECO:0000256" key="4">
    <source>
        <dbReference type="ARBA" id="ARBA00023163"/>
    </source>
</evidence>
<dbReference type="GO" id="GO:0003677">
    <property type="term" value="F:DNA binding"/>
    <property type="evidence" value="ECO:0007669"/>
    <property type="project" value="UniProtKB-KW"/>
</dbReference>
<dbReference type="InterPro" id="IPR036388">
    <property type="entry name" value="WH-like_DNA-bd_sf"/>
</dbReference>
<evidence type="ECO:0000256" key="3">
    <source>
        <dbReference type="ARBA" id="ARBA00023125"/>
    </source>
</evidence>
<dbReference type="Pfam" id="PF00126">
    <property type="entry name" value="HTH_1"/>
    <property type="match status" value="1"/>
</dbReference>
<dbReference type="PROSITE" id="PS50931">
    <property type="entry name" value="HTH_LYSR"/>
    <property type="match status" value="1"/>
</dbReference>
<dbReference type="AlphaFoldDB" id="A0A7S7M7S5"/>
<evidence type="ECO:0000313" key="7">
    <source>
        <dbReference type="Proteomes" id="UP000593735"/>
    </source>
</evidence>
<dbReference type="RefSeq" id="WP_194370686.1">
    <property type="nucleotide sequence ID" value="NZ_CP063767.1"/>
</dbReference>
<dbReference type="GO" id="GO:0003700">
    <property type="term" value="F:DNA-binding transcription factor activity"/>
    <property type="evidence" value="ECO:0007669"/>
    <property type="project" value="InterPro"/>
</dbReference>
<evidence type="ECO:0000256" key="1">
    <source>
        <dbReference type="ARBA" id="ARBA00009437"/>
    </source>
</evidence>
<feature type="domain" description="HTH lysR-type" evidence="5">
    <location>
        <begin position="1"/>
        <end position="59"/>
    </location>
</feature>
<keyword evidence="2" id="KW-0805">Transcription regulation</keyword>
<keyword evidence="4" id="KW-0804">Transcription</keyword>
<evidence type="ECO:0000259" key="5">
    <source>
        <dbReference type="PROSITE" id="PS50931"/>
    </source>
</evidence>
<dbReference type="FunFam" id="1.10.10.10:FF:000001">
    <property type="entry name" value="LysR family transcriptional regulator"/>
    <property type="match status" value="1"/>
</dbReference>
<dbReference type="PRINTS" id="PR00039">
    <property type="entry name" value="HTHLYSR"/>
</dbReference>
<dbReference type="InterPro" id="IPR036390">
    <property type="entry name" value="WH_DNA-bd_sf"/>
</dbReference>
<dbReference type="GO" id="GO:0005829">
    <property type="term" value="C:cytosol"/>
    <property type="evidence" value="ECO:0007669"/>
    <property type="project" value="TreeGrafter"/>
</dbReference>
<evidence type="ECO:0000313" key="6">
    <source>
        <dbReference type="EMBL" id="QOY60339.1"/>
    </source>
</evidence>
<comment type="similarity">
    <text evidence="1">Belongs to the LysR transcriptional regulatory family.</text>
</comment>
<keyword evidence="7" id="KW-1185">Reference proteome</keyword>